<accession>A0A2M9BKW2</accession>
<dbReference type="AlphaFoldDB" id="A0A2M9BKW2"/>
<sequence>MTGGEIIASKAIEAATSDKAQGLIKGLFGKAFEETGEMIADQVRLRRFKNQVKILKKAQSYLTENSIDTQKISLKVLSPLLEYSSLEEEESLQERWSKLIKNILLRPLPVVSQQNAVEILNKISNDEAELLDNIYNKYIKGRKEKAAKQNAYAIIKLPEVKAEDFPVDIFSFEIKSLARGLGCSLEDIEIQISNLVALGTLKYEVEVDVKVEKPNEDFEELEVDVEVDVSDYIKVRITRLGVVFVELCT</sequence>
<comment type="caution">
    <text evidence="1">The sequence shown here is derived from an EMBL/GenBank/DDBJ whole genome shotgun (WGS) entry which is preliminary data.</text>
</comment>
<dbReference type="InterPro" id="IPR025506">
    <property type="entry name" value="Abi_alpha"/>
</dbReference>
<keyword evidence="2" id="KW-1185">Reference proteome</keyword>
<dbReference type="EMBL" id="PGFA01000001">
    <property type="protein sequence ID" value="PJJ58597.1"/>
    <property type="molecule type" value="Genomic_DNA"/>
</dbReference>
<dbReference type="OrthoDB" id="7063390at2"/>
<name>A0A2M9BKW2_9BACT</name>
<dbReference type="Pfam" id="PF14337">
    <property type="entry name" value="Abi_alpha"/>
    <property type="match status" value="1"/>
</dbReference>
<proteinExistence type="predicted"/>
<dbReference type="Proteomes" id="UP000228535">
    <property type="component" value="Unassembled WGS sequence"/>
</dbReference>
<evidence type="ECO:0000313" key="2">
    <source>
        <dbReference type="Proteomes" id="UP000228535"/>
    </source>
</evidence>
<evidence type="ECO:0000313" key="1">
    <source>
        <dbReference type="EMBL" id="PJJ58597.1"/>
    </source>
</evidence>
<reference evidence="1 2" key="1">
    <citation type="submission" date="2017-11" db="EMBL/GenBank/DDBJ databases">
        <title>Genomic Encyclopedia of Archaeal and Bacterial Type Strains, Phase II (KMG-II): From Individual Species to Whole Genera.</title>
        <authorList>
            <person name="Goeker M."/>
        </authorList>
    </citation>
    <scope>NUCLEOTIDE SEQUENCE [LARGE SCALE GENOMIC DNA]</scope>
    <source>
        <strain evidence="1 2">DSM 11115</strain>
    </source>
</reference>
<dbReference type="RefSeq" id="WP_100334358.1">
    <property type="nucleotide sequence ID" value="NZ_PGFA01000001.1"/>
</dbReference>
<gene>
    <name evidence="1" type="ORF">CLV45_0007</name>
</gene>
<evidence type="ECO:0008006" key="3">
    <source>
        <dbReference type="Google" id="ProtNLM"/>
    </source>
</evidence>
<protein>
    <recommendedName>
        <fullName evidence="3">DUF4393 domain-containing protein</fullName>
    </recommendedName>
</protein>
<organism evidence="1 2">
    <name type="scientific">Hymenobacter chitinivorans DSM 11115</name>
    <dbReference type="NCBI Taxonomy" id="1121954"/>
    <lineage>
        <taxon>Bacteria</taxon>
        <taxon>Pseudomonadati</taxon>
        <taxon>Bacteroidota</taxon>
        <taxon>Cytophagia</taxon>
        <taxon>Cytophagales</taxon>
        <taxon>Hymenobacteraceae</taxon>
        <taxon>Hymenobacter</taxon>
    </lineage>
</organism>